<dbReference type="InterPro" id="IPR001128">
    <property type="entry name" value="Cyt_P450"/>
</dbReference>
<keyword evidence="2" id="KW-0479">Metal-binding</keyword>
<dbReference type="GeneID" id="81365129"/>
<reference evidence="6" key="2">
    <citation type="journal article" date="2023" name="IMA Fungus">
        <title>Comparative genomic study of the Penicillium genus elucidates a diverse pangenome and 15 lateral gene transfer events.</title>
        <authorList>
            <person name="Petersen C."/>
            <person name="Sorensen T."/>
            <person name="Nielsen M.R."/>
            <person name="Sondergaard T.E."/>
            <person name="Sorensen J.L."/>
            <person name="Fitzpatrick D.A."/>
            <person name="Frisvad J.C."/>
            <person name="Nielsen K.L."/>
        </authorList>
    </citation>
    <scope>NUCLEOTIDE SEQUENCE</scope>
    <source>
        <strain evidence="6">IBT 29677</strain>
    </source>
</reference>
<dbReference type="OrthoDB" id="2789670at2759"/>
<evidence type="ECO:0000313" key="7">
    <source>
        <dbReference type="Proteomes" id="UP001147747"/>
    </source>
</evidence>
<dbReference type="GO" id="GO:0020037">
    <property type="term" value="F:heme binding"/>
    <property type="evidence" value="ECO:0007669"/>
    <property type="project" value="InterPro"/>
</dbReference>
<reference evidence="6" key="1">
    <citation type="submission" date="2022-12" db="EMBL/GenBank/DDBJ databases">
        <authorList>
            <person name="Petersen C."/>
        </authorList>
    </citation>
    <scope>NUCLEOTIDE SEQUENCE</scope>
    <source>
        <strain evidence="6">IBT 29677</strain>
    </source>
</reference>
<dbReference type="GO" id="GO:0016705">
    <property type="term" value="F:oxidoreductase activity, acting on paired donors, with incorporation or reduction of molecular oxygen"/>
    <property type="evidence" value="ECO:0007669"/>
    <property type="project" value="InterPro"/>
</dbReference>
<accession>A0A9W9W785</accession>
<proteinExistence type="predicted"/>
<dbReference type="Proteomes" id="UP001147747">
    <property type="component" value="Unassembled WGS sequence"/>
</dbReference>
<dbReference type="Gene3D" id="1.10.630.10">
    <property type="entry name" value="Cytochrome P450"/>
    <property type="match status" value="1"/>
</dbReference>
<organism evidence="6 7">
    <name type="scientific">Penicillium cosmopolitanum</name>
    <dbReference type="NCBI Taxonomy" id="1131564"/>
    <lineage>
        <taxon>Eukaryota</taxon>
        <taxon>Fungi</taxon>
        <taxon>Dikarya</taxon>
        <taxon>Ascomycota</taxon>
        <taxon>Pezizomycotina</taxon>
        <taxon>Eurotiomycetes</taxon>
        <taxon>Eurotiomycetidae</taxon>
        <taxon>Eurotiales</taxon>
        <taxon>Aspergillaceae</taxon>
        <taxon>Penicillium</taxon>
    </lineage>
</organism>
<evidence type="ECO:0000256" key="2">
    <source>
        <dbReference type="ARBA" id="ARBA00022723"/>
    </source>
</evidence>
<comment type="caution">
    <text evidence="6">The sequence shown here is derived from an EMBL/GenBank/DDBJ whole genome shotgun (WGS) entry which is preliminary data.</text>
</comment>
<evidence type="ECO:0000313" key="6">
    <source>
        <dbReference type="EMBL" id="KAJ5407629.1"/>
    </source>
</evidence>
<evidence type="ECO:0000256" key="1">
    <source>
        <dbReference type="ARBA" id="ARBA00001971"/>
    </source>
</evidence>
<protein>
    <recommendedName>
        <fullName evidence="8">Cytochrome P450</fullName>
    </recommendedName>
</protein>
<dbReference type="AlphaFoldDB" id="A0A9W9W785"/>
<comment type="cofactor">
    <cofactor evidence="1">
        <name>heme</name>
        <dbReference type="ChEBI" id="CHEBI:30413"/>
    </cofactor>
</comment>
<dbReference type="SUPFAM" id="SSF48264">
    <property type="entry name" value="Cytochrome P450"/>
    <property type="match status" value="1"/>
</dbReference>
<keyword evidence="4" id="KW-0408">Iron</keyword>
<evidence type="ECO:0000256" key="4">
    <source>
        <dbReference type="ARBA" id="ARBA00023004"/>
    </source>
</evidence>
<evidence type="ECO:0000256" key="5">
    <source>
        <dbReference type="SAM" id="MobiDB-lite"/>
    </source>
</evidence>
<dbReference type="PANTHER" id="PTHR24305:SF235">
    <property type="entry name" value="CYTOCHROME P450 MONOOXYGENASE APDB-RELATED"/>
    <property type="match status" value="1"/>
</dbReference>
<dbReference type="GO" id="GO:0005506">
    <property type="term" value="F:iron ion binding"/>
    <property type="evidence" value="ECO:0007669"/>
    <property type="project" value="InterPro"/>
</dbReference>
<dbReference type="GO" id="GO:0043386">
    <property type="term" value="P:mycotoxin biosynthetic process"/>
    <property type="evidence" value="ECO:0007669"/>
    <property type="project" value="UniProtKB-ARBA"/>
</dbReference>
<name>A0A9W9W785_9EURO</name>
<feature type="compositionally biased region" description="Basic and acidic residues" evidence="5">
    <location>
        <begin position="1"/>
        <end position="14"/>
    </location>
</feature>
<dbReference type="GO" id="GO:0004497">
    <property type="term" value="F:monooxygenase activity"/>
    <property type="evidence" value="ECO:0007669"/>
    <property type="project" value="InterPro"/>
</dbReference>
<feature type="region of interest" description="Disordered" evidence="5">
    <location>
        <begin position="1"/>
        <end position="22"/>
    </location>
</feature>
<dbReference type="RefSeq" id="XP_056491944.1">
    <property type="nucleotide sequence ID" value="XM_056626149.1"/>
</dbReference>
<evidence type="ECO:0000256" key="3">
    <source>
        <dbReference type="ARBA" id="ARBA00023002"/>
    </source>
</evidence>
<evidence type="ECO:0008006" key="8">
    <source>
        <dbReference type="Google" id="ProtNLM"/>
    </source>
</evidence>
<keyword evidence="3" id="KW-0560">Oxidoreductase</keyword>
<dbReference type="PANTHER" id="PTHR24305">
    <property type="entry name" value="CYTOCHROME P450"/>
    <property type="match status" value="1"/>
</dbReference>
<sequence length="446" mass="51221">MKDEHEIGLDDPKELSQSGSDMCGEEPYLVRNKSKLELVLHTPAQMRDFFKDDGKLHTKQQVQSIGSYFDRSLGQCVGVQSGQRWHQTRYHLERFFSATEAASMIQDFNIVLDAWAETVPTNSASQQIEEAKFVADSVAICRQLPFRMIAMCLYGTMLTDERFDALWELNKLHDHVTQHTFFGTWENIPYYHLLPTAANRVFAEYEEGWKKFNMEIVTTARANNTSCRASRMFTIVETGELTLDMYLQSLDEILFTNIDVTSAQFAYALINTGKCPTAGKKLHEEVQGVSNLEDETDNYARREDTFLHKMYLEILRTNPPIWFTFAEATAIEKRIDGYLIPSGTSILIDTIRLNKTSPIWGGTGHKFRPERWLKITTGQARYSWLGYGMGPRKCLGKNFANIIVKLFLVSVNRHFILSAEKGAIEIKRDRFSCVPTQLVVFEKRNR</sequence>
<dbReference type="EMBL" id="JAPZBU010000004">
    <property type="protein sequence ID" value="KAJ5407629.1"/>
    <property type="molecule type" value="Genomic_DNA"/>
</dbReference>
<dbReference type="Pfam" id="PF00067">
    <property type="entry name" value="p450"/>
    <property type="match status" value="1"/>
</dbReference>
<dbReference type="InterPro" id="IPR036396">
    <property type="entry name" value="Cyt_P450_sf"/>
</dbReference>
<dbReference type="InterPro" id="IPR050121">
    <property type="entry name" value="Cytochrome_P450_monoxygenase"/>
</dbReference>
<gene>
    <name evidence="6" type="ORF">N7509_001512</name>
</gene>
<keyword evidence="7" id="KW-1185">Reference proteome</keyword>